<feature type="transmembrane region" description="Helical" evidence="6">
    <location>
        <begin position="347"/>
        <end position="371"/>
    </location>
</feature>
<accession>A0A917MB60</accession>
<dbReference type="Pfam" id="PF07690">
    <property type="entry name" value="MFS_1"/>
    <property type="match status" value="1"/>
</dbReference>
<comment type="caution">
    <text evidence="7">The sequence shown here is derived from an EMBL/GenBank/DDBJ whole genome shotgun (WGS) entry which is preliminary data.</text>
</comment>
<feature type="transmembrane region" description="Helical" evidence="6">
    <location>
        <begin position="409"/>
        <end position="429"/>
    </location>
</feature>
<evidence type="ECO:0000313" key="8">
    <source>
        <dbReference type="Proteomes" id="UP000647241"/>
    </source>
</evidence>
<feature type="transmembrane region" description="Helical" evidence="6">
    <location>
        <begin position="162"/>
        <end position="180"/>
    </location>
</feature>
<comment type="subcellular location">
    <subcellularLocation>
        <location evidence="1">Cell inner membrane</location>
        <topology evidence="1">Multi-pass membrane protein</topology>
    </subcellularLocation>
</comment>
<keyword evidence="8" id="KW-1185">Reference proteome</keyword>
<dbReference type="EMBL" id="BMGT01000004">
    <property type="protein sequence ID" value="GGG88890.1"/>
    <property type="molecule type" value="Genomic_DNA"/>
</dbReference>
<dbReference type="CDD" id="cd17394">
    <property type="entry name" value="MFS_FucP_like"/>
    <property type="match status" value="1"/>
</dbReference>
<dbReference type="InterPro" id="IPR005275">
    <property type="entry name" value="Lfuc_symporter_FucP"/>
</dbReference>
<feature type="transmembrane region" description="Helical" evidence="6">
    <location>
        <begin position="63"/>
        <end position="87"/>
    </location>
</feature>
<evidence type="ECO:0000313" key="7">
    <source>
        <dbReference type="EMBL" id="GGG88890.1"/>
    </source>
</evidence>
<reference evidence="7" key="1">
    <citation type="journal article" date="2014" name="Int. J. Syst. Evol. Microbiol.">
        <title>Complete genome sequence of Corynebacterium casei LMG S-19264T (=DSM 44701T), isolated from a smear-ripened cheese.</title>
        <authorList>
            <consortium name="US DOE Joint Genome Institute (JGI-PGF)"/>
            <person name="Walter F."/>
            <person name="Albersmeier A."/>
            <person name="Kalinowski J."/>
            <person name="Ruckert C."/>
        </authorList>
    </citation>
    <scope>NUCLEOTIDE SEQUENCE</scope>
    <source>
        <strain evidence="7">CGMCC 1.12997</strain>
    </source>
</reference>
<reference evidence="7" key="2">
    <citation type="submission" date="2020-09" db="EMBL/GenBank/DDBJ databases">
        <authorList>
            <person name="Sun Q."/>
            <person name="Zhou Y."/>
        </authorList>
    </citation>
    <scope>NUCLEOTIDE SEQUENCE</scope>
    <source>
        <strain evidence="7">CGMCC 1.12997</strain>
    </source>
</reference>
<proteinExistence type="predicted"/>
<dbReference type="PANTHER" id="PTHR43702:SF11">
    <property type="entry name" value="L-FUCOSE-PROTON SYMPORTER"/>
    <property type="match status" value="1"/>
</dbReference>
<evidence type="ECO:0000256" key="3">
    <source>
        <dbReference type="ARBA" id="ARBA00022692"/>
    </source>
</evidence>
<organism evidence="7 8">
    <name type="scientific">Edaphobacter dinghuensis</name>
    <dbReference type="NCBI Taxonomy" id="1560005"/>
    <lineage>
        <taxon>Bacteria</taxon>
        <taxon>Pseudomonadati</taxon>
        <taxon>Acidobacteriota</taxon>
        <taxon>Terriglobia</taxon>
        <taxon>Terriglobales</taxon>
        <taxon>Acidobacteriaceae</taxon>
        <taxon>Edaphobacter</taxon>
    </lineage>
</organism>
<evidence type="ECO:0000256" key="4">
    <source>
        <dbReference type="ARBA" id="ARBA00022989"/>
    </source>
</evidence>
<keyword evidence="4 6" id="KW-1133">Transmembrane helix</keyword>
<keyword evidence="2" id="KW-1003">Cell membrane</keyword>
<dbReference type="GO" id="GO:0015535">
    <property type="term" value="F:fucose:proton symporter activity"/>
    <property type="evidence" value="ECO:0007669"/>
    <property type="project" value="InterPro"/>
</dbReference>
<dbReference type="Proteomes" id="UP000647241">
    <property type="component" value="Unassembled WGS sequence"/>
</dbReference>
<dbReference type="InterPro" id="IPR011701">
    <property type="entry name" value="MFS"/>
</dbReference>
<evidence type="ECO:0000256" key="2">
    <source>
        <dbReference type="ARBA" id="ARBA00022475"/>
    </source>
</evidence>
<evidence type="ECO:0000256" key="6">
    <source>
        <dbReference type="SAM" id="Phobius"/>
    </source>
</evidence>
<dbReference type="InterPro" id="IPR036259">
    <property type="entry name" value="MFS_trans_sf"/>
</dbReference>
<feature type="transmembrane region" description="Helical" evidence="6">
    <location>
        <begin position="256"/>
        <end position="275"/>
    </location>
</feature>
<feature type="transmembrane region" description="Helical" evidence="6">
    <location>
        <begin position="383"/>
        <end position="403"/>
    </location>
</feature>
<evidence type="ECO:0000256" key="5">
    <source>
        <dbReference type="ARBA" id="ARBA00023136"/>
    </source>
</evidence>
<dbReference type="GO" id="GO:0005886">
    <property type="term" value="C:plasma membrane"/>
    <property type="evidence" value="ECO:0007669"/>
    <property type="project" value="UniProtKB-SubCell"/>
</dbReference>
<evidence type="ECO:0000256" key="1">
    <source>
        <dbReference type="ARBA" id="ARBA00004429"/>
    </source>
</evidence>
<name>A0A917MB60_9BACT</name>
<dbReference type="SUPFAM" id="SSF103473">
    <property type="entry name" value="MFS general substrate transporter"/>
    <property type="match status" value="1"/>
</dbReference>
<gene>
    <name evidence="7" type="primary">fucP</name>
    <name evidence="7" type="ORF">GCM10011585_36240</name>
</gene>
<dbReference type="RefSeq" id="WP_188555637.1">
    <property type="nucleotide sequence ID" value="NZ_BMGT01000004.1"/>
</dbReference>
<feature type="transmembrane region" description="Helical" evidence="6">
    <location>
        <begin position="295"/>
        <end position="313"/>
    </location>
</feature>
<feature type="transmembrane region" description="Helical" evidence="6">
    <location>
        <begin position="207"/>
        <end position="228"/>
    </location>
</feature>
<feature type="transmembrane region" description="Helical" evidence="6">
    <location>
        <begin position="94"/>
        <end position="113"/>
    </location>
</feature>
<keyword evidence="5 6" id="KW-0472">Membrane</keyword>
<dbReference type="NCBIfam" id="TIGR00885">
    <property type="entry name" value="fucP"/>
    <property type="match status" value="1"/>
</dbReference>
<dbReference type="Gene3D" id="1.20.1250.20">
    <property type="entry name" value="MFS general substrate transporter like domains"/>
    <property type="match status" value="2"/>
</dbReference>
<dbReference type="PANTHER" id="PTHR43702">
    <property type="entry name" value="L-FUCOSE-PROTON SYMPORTER"/>
    <property type="match status" value="1"/>
</dbReference>
<sequence>MQISTPVGGSTKVDDGTKHPMFPVGHLLPFIFVTVLFFLWGMSNNLTDILVQQFRKSFELSQFSAQLVQTANFFGYFCMAIPAALLMRKWGYKAGMVTGLVIFGAGMVLFWPAAVSGQYSLFLIALFTVGSGASVLETAANPFIAQFGDPHTSEQRLNFSQAFNPPGTITGVLIGTYFIFSGVEPNAVQIAAMKLAGTYHAYLHSEIMRVVPTYLTFGVVVLLCALILSRTKFPVMTSEHEGEGENHGSFGELLRVPAIWIAVAANFCNVGAQISSWSSLIPYMKQYTIVSERTAALYLLATLIAMAAGRFVSTPLMRFVRPSRMLALYGVVNALLMLVAVNRPGLMGAWAVVASGFFISIMYPTIFALGLKGLGRNTKIGGSLLVMAIVGGAIFPPVAGLIARQTGSVALGYLVPMAGFCGVALYGFYQSTQRSLLSGPAY</sequence>
<feature type="transmembrane region" description="Helical" evidence="6">
    <location>
        <begin position="21"/>
        <end position="43"/>
    </location>
</feature>
<protein>
    <submittedName>
        <fullName evidence="7">L-fucose:H+ symporter permease</fullName>
    </submittedName>
</protein>
<feature type="transmembrane region" description="Helical" evidence="6">
    <location>
        <begin position="119"/>
        <end position="141"/>
    </location>
</feature>
<feature type="transmembrane region" description="Helical" evidence="6">
    <location>
        <begin position="325"/>
        <end position="341"/>
    </location>
</feature>
<dbReference type="InterPro" id="IPR050375">
    <property type="entry name" value="MFS_TsgA-like"/>
</dbReference>
<dbReference type="AlphaFoldDB" id="A0A917MB60"/>
<keyword evidence="3 6" id="KW-0812">Transmembrane</keyword>